<dbReference type="NCBIfam" id="TIGR03211">
    <property type="entry name" value="catechol_2_3"/>
    <property type="match status" value="1"/>
</dbReference>
<dbReference type="InterPro" id="IPR037523">
    <property type="entry name" value="VOC_core"/>
</dbReference>
<dbReference type="InterPro" id="IPR051332">
    <property type="entry name" value="Fosfomycin_Res_Enzymes"/>
</dbReference>
<dbReference type="InterPro" id="IPR029068">
    <property type="entry name" value="Glyas_Bleomycin-R_OHBP_Dase"/>
</dbReference>
<dbReference type="Proteomes" id="UP000717624">
    <property type="component" value="Unassembled WGS sequence"/>
</dbReference>
<dbReference type="Pfam" id="PF00903">
    <property type="entry name" value="Glyoxalase"/>
    <property type="match status" value="2"/>
</dbReference>
<dbReference type="InterPro" id="IPR017624">
    <property type="entry name" value="Catechol_2-3_dOase"/>
</dbReference>
<dbReference type="Gene3D" id="3.10.180.10">
    <property type="entry name" value="2,3-Dihydroxybiphenyl 1,2-Dioxygenase, domain 1"/>
    <property type="match status" value="2"/>
</dbReference>
<gene>
    <name evidence="4" type="ORF">JOD01_001539</name>
</gene>
<protein>
    <submittedName>
        <fullName evidence="4">Catechol 2,3-dioxygenase</fullName>
        <ecNumber evidence="4">1.13.11.2</ecNumber>
    </submittedName>
</protein>
<evidence type="ECO:0000313" key="5">
    <source>
        <dbReference type="Proteomes" id="UP000717624"/>
    </source>
</evidence>
<keyword evidence="5" id="KW-1185">Reference proteome</keyword>
<dbReference type="EMBL" id="JAFBEB010000004">
    <property type="protein sequence ID" value="MBM7589938.1"/>
    <property type="molecule type" value="Genomic_DNA"/>
</dbReference>
<feature type="domain" description="VOC" evidence="3">
    <location>
        <begin position="154"/>
        <end position="275"/>
    </location>
</feature>
<evidence type="ECO:0000256" key="2">
    <source>
        <dbReference type="ARBA" id="ARBA00022737"/>
    </source>
</evidence>
<dbReference type="GO" id="GO:0018577">
    <property type="term" value="F:catechol 2,3-dioxygenase activity"/>
    <property type="evidence" value="ECO:0007669"/>
    <property type="project" value="UniProtKB-EC"/>
</dbReference>
<dbReference type="CDD" id="cd09013">
    <property type="entry name" value="BphC-JF8_N_like"/>
    <property type="match status" value="1"/>
</dbReference>
<reference evidence="4" key="1">
    <citation type="submission" date="2021-01" db="EMBL/GenBank/DDBJ databases">
        <title>Genomic Encyclopedia of Type Strains, Phase IV (KMG-IV): sequencing the most valuable type-strain genomes for metagenomic binning, comparative biology and taxonomic classification.</title>
        <authorList>
            <person name="Goeker M."/>
        </authorList>
    </citation>
    <scope>NUCLEOTIDE SEQUENCE</scope>
    <source>
        <strain evidence="4">DSM 25523</strain>
    </source>
</reference>
<feature type="domain" description="VOC" evidence="3">
    <location>
        <begin position="11"/>
        <end position="124"/>
    </location>
</feature>
<accession>A0A939BRZ0</accession>
<dbReference type="GO" id="GO:0008198">
    <property type="term" value="F:ferrous iron binding"/>
    <property type="evidence" value="ECO:0007669"/>
    <property type="project" value="InterPro"/>
</dbReference>
<sequence length="317" mass="35612">MAQEQIHDVAHLGHVELLTPKPNESLHFFKEILGMEEVARQGQSVYLRGWGDYQLYSLKLTESPQAGLGHIGMRTFSPAALERRALAIEKTGYGIGWAEQGDIDHGLTYRFTDPDGHRMEIYYEAVKYTPPAELRPSLKNQPQKNTARGANIRQLDHLNLLTSNVDADSQFMMEHVGFKMSEQLILDDGKRGAAWLHVTNKSYEIAYTSDKTGAKGRLHHLTFNVESREAVLRAADIFLDNGVYIEFAPSKHAANQTFFVYVYEPGGNRIELCAGGYLIFAPDWEPITWTQAERAKGQAWGNATVPTFHTYGTPAVE</sequence>
<dbReference type="PANTHER" id="PTHR36113">
    <property type="entry name" value="LYASE, PUTATIVE-RELATED-RELATED"/>
    <property type="match status" value="1"/>
</dbReference>
<comment type="caution">
    <text evidence="4">The sequence shown here is derived from an EMBL/GenBank/DDBJ whole genome shotgun (WGS) entry which is preliminary data.</text>
</comment>
<dbReference type="EC" id="1.13.11.2" evidence="4"/>
<keyword evidence="1" id="KW-0479">Metal-binding</keyword>
<keyword evidence="2" id="KW-0677">Repeat</keyword>
<evidence type="ECO:0000259" key="3">
    <source>
        <dbReference type="PROSITE" id="PS51819"/>
    </source>
</evidence>
<keyword evidence="4" id="KW-0560">Oxidoreductase</keyword>
<dbReference type="RefSeq" id="WP_338028536.1">
    <property type="nucleotide sequence ID" value="NZ_BAABIN010000007.1"/>
</dbReference>
<dbReference type="InterPro" id="IPR004360">
    <property type="entry name" value="Glyas_Fos-R_dOase_dom"/>
</dbReference>
<evidence type="ECO:0000313" key="4">
    <source>
        <dbReference type="EMBL" id="MBM7589938.1"/>
    </source>
</evidence>
<proteinExistence type="predicted"/>
<dbReference type="PANTHER" id="PTHR36113:SF6">
    <property type="entry name" value="FOSFOMYCIN RESISTANCE PROTEIN FOSX"/>
    <property type="match status" value="1"/>
</dbReference>
<dbReference type="PROSITE" id="PS51819">
    <property type="entry name" value="VOC"/>
    <property type="match status" value="2"/>
</dbReference>
<evidence type="ECO:0000256" key="1">
    <source>
        <dbReference type="ARBA" id="ARBA00022723"/>
    </source>
</evidence>
<dbReference type="AlphaFoldDB" id="A0A939BRZ0"/>
<dbReference type="SUPFAM" id="SSF54593">
    <property type="entry name" value="Glyoxalase/Bleomycin resistance protein/Dihydroxybiphenyl dioxygenase"/>
    <property type="match status" value="1"/>
</dbReference>
<name>A0A939BRZ0_9BACL</name>
<organism evidence="4 5">
    <name type="scientific">Brevibacillus fulvus</name>
    <dbReference type="NCBI Taxonomy" id="1125967"/>
    <lineage>
        <taxon>Bacteria</taxon>
        <taxon>Bacillati</taxon>
        <taxon>Bacillota</taxon>
        <taxon>Bacilli</taxon>
        <taxon>Bacillales</taxon>
        <taxon>Paenibacillaceae</taxon>
        <taxon>Brevibacillus</taxon>
    </lineage>
</organism>